<sequence length="71" mass="7876">MLALNSGEITGLIGMAVDYSNERNELKYWIAVEGKGNLPDNFSTFDVPAAKWVVFEVVGPYAQSEIWVPVK</sequence>
<protein>
    <submittedName>
        <fullName evidence="2">Transcription activator effector binding protein</fullName>
    </submittedName>
</protein>
<keyword evidence="3" id="KW-1185">Reference proteome</keyword>
<dbReference type="Proteomes" id="UP000006315">
    <property type="component" value="Unassembled WGS sequence"/>
</dbReference>
<dbReference type="PATRIC" id="fig|1131731.3.peg.692"/>
<evidence type="ECO:0000313" key="3">
    <source>
        <dbReference type="Proteomes" id="UP000006315"/>
    </source>
</evidence>
<gene>
    <name evidence="2" type="ORF">BAZO_03375</name>
</gene>
<dbReference type="InterPro" id="IPR011256">
    <property type="entry name" value="Reg_factor_effector_dom_sf"/>
</dbReference>
<dbReference type="EMBL" id="AJLR01000037">
    <property type="protein sequence ID" value="EKN68664.1"/>
    <property type="molecule type" value="Genomic_DNA"/>
</dbReference>
<accession>K6DK27</accession>
<evidence type="ECO:0000259" key="1">
    <source>
        <dbReference type="Pfam" id="PF14526"/>
    </source>
</evidence>
<dbReference type="STRING" id="1131731.BAZO_03375"/>
<dbReference type="AlphaFoldDB" id="K6DK27"/>
<dbReference type="Gene3D" id="3.20.80.10">
    <property type="entry name" value="Regulatory factor, effector binding domain"/>
    <property type="match status" value="1"/>
</dbReference>
<feature type="domain" description="Integron-associated effector binding protein" evidence="1">
    <location>
        <begin position="12"/>
        <end position="67"/>
    </location>
</feature>
<dbReference type="InterPro" id="IPR029441">
    <property type="entry name" value="Cass2"/>
</dbReference>
<evidence type="ECO:0000313" key="2">
    <source>
        <dbReference type="EMBL" id="EKN68664.1"/>
    </source>
</evidence>
<proteinExistence type="predicted"/>
<organism evidence="2 3">
    <name type="scientific">Schinkia azotoformans LMG 9581</name>
    <dbReference type="NCBI Taxonomy" id="1131731"/>
    <lineage>
        <taxon>Bacteria</taxon>
        <taxon>Bacillati</taxon>
        <taxon>Bacillota</taxon>
        <taxon>Bacilli</taxon>
        <taxon>Bacillales</taxon>
        <taxon>Bacillaceae</taxon>
        <taxon>Calidifontibacillus/Schinkia group</taxon>
        <taxon>Schinkia</taxon>
    </lineage>
</organism>
<dbReference type="Pfam" id="PF14526">
    <property type="entry name" value="Cass2"/>
    <property type="match status" value="1"/>
</dbReference>
<dbReference type="SUPFAM" id="SSF55136">
    <property type="entry name" value="Probable bacterial effector-binding domain"/>
    <property type="match status" value="1"/>
</dbReference>
<name>K6DK27_SCHAZ</name>
<comment type="caution">
    <text evidence="2">The sequence shown here is derived from an EMBL/GenBank/DDBJ whole genome shotgun (WGS) entry which is preliminary data.</text>
</comment>
<reference evidence="2 3" key="1">
    <citation type="journal article" date="2012" name="Front. Microbiol.">
        <title>Redundancy and modularity in membrane-associated dissimilatory nitrate reduction in Bacillus.</title>
        <authorList>
            <person name="Heylen K."/>
            <person name="Keltjens J."/>
        </authorList>
    </citation>
    <scope>NUCLEOTIDE SEQUENCE [LARGE SCALE GENOMIC DNA]</scope>
    <source>
        <strain evidence="2 3">LMG 9581</strain>
    </source>
</reference>